<evidence type="ECO:0000313" key="4">
    <source>
        <dbReference type="EMBL" id="EAI8858672.1"/>
    </source>
</evidence>
<name>A0A5L8JB00_CAMFE</name>
<accession>A0A5L8JB00</accession>
<keyword evidence="1" id="KW-0029">Amino-acid transport</keyword>
<dbReference type="RefSeq" id="WP_002848889.1">
    <property type="nucleotide sequence ID" value="NZ_AABUZP020000044.1"/>
</dbReference>
<keyword evidence="7" id="KW-1185">Reference proteome</keyword>
<feature type="transmembrane region" description="Helical" evidence="1">
    <location>
        <begin position="41"/>
        <end position="60"/>
    </location>
</feature>
<keyword evidence="1" id="KW-0915">Sodium</keyword>
<feature type="transmembrane region" description="Helical" evidence="1">
    <location>
        <begin position="96"/>
        <end position="121"/>
    </location>
</feature>
<keyword evidence="1" id="KW-0769">Symport</keyword>
<dbReference type="HAMAP" id="MF_02062">
    <property type="entry name" value="GltS"/>
    <property type="match status" value="1"/>
</dbReference>
<feature type="transmembrane region" description="Helical" evidence="1">
    <location>
        <begin position="12"/>
        <end position="29"/>
    </location>
</feature>
<dbReference type="EMBL" id="AACCXM010000005">
    <property type="protein sequence ID" value="EAK0469069.1"/>
    <property type="molecule type" value="Genomic_DNA"/>
</dbReference>
<feature type="transmembrane region" description="Helical" evidence="1">
    <location>
        <begin position="163"/>
        <end position="183"/>
    </location>
</feature>
<dbReference type="PANTHER" id="PTHR36178:SF1">
    <property type="entry name" value="SODIUM_GLUTAMATE SYMPORTER"/>
    <property type="match status" value="1"/>
</dbReference>
<dbReference type="OMA" id="TLPTFVW"/>
<dbReference type="Proteomes" id="UP000535509">
    <property type="component" value="Unassembled WGS sequence"/>
</dbReference>
<feature type="transmembrane region" description="Helical" evidence="1">
    <location>
        <begin position="72"/>
        <end position="89"/>
    </location>
</feature>
<evidence type="ECO:0000313" key="5">
    <source>
        <dbReference type="EMBL" id="EAK0453181.1"/>
    </source>
</evidence>
<comment type="function">
    <text evidence="1">Catalyzes the sodium-dependent transport of glutamate.</text>
</comment>
<evidence type="ECO:0000256" key="1">
    <source>
        <dbReference type="HAMAP-Rule" id="MF_02062"/>
    </source>
</evidence>
<dbReference type="EMBL" id="AACCXK010000008">
    <property type="protein sequence ID" value="EAK0453181.1"/>
    <property type="molecule type" value="Genomic_DNA"/>
</dbReference>
<comment type="subcellular location">
    <subcellularLocation>
        <location evidence="1">Cell membrane</location>
        <topology evidence="1">Multi-pass membrane protein</topology>
    </subcellularLocation>
</comment>
<feature type="transmembrane region" description="Helical" evidence="1">
    <location>
        <begin position="252"/>
        <end position="272"/>
    </location>
</feature>
<keyword evidence="1" id="KW-1003">Cell membrane</keyword>
<dbReference type="AlphaFoldDB" id="A0A5L8JB00"/>
<dbReference type="GO" id="GO:0015501">
    <property type="term" value="F:glutamate:sodium symporter activity"/>
    <property type="evidence" value="ECO:0007669"/>
    <property type="project" value="UniProtKB-UniRule"/>
</dbReference>
<evidence type="ECO:0000313" key="8">
    <source>
        <dbReference type="Proteomes" id="UP000557842"/>
    </source>
</evidence>
<dbReference type="InterPro" id="IPR004445">
    <property type="entry name" value="GltS"/>
</dbReference>
<reference evidence="3 8" key="1">
    <citation type="submission" date="2018-05" db="EMBL/GenBank/DDBJ databases">
        <authorList>
            <consortium name="PulseNet: The National Subtyping Network for Foodborne Disease Surveillance"/>
            <person name="Tarr C.L."/>
            <person name="Trees E."/>
            <person name="Katz L.S."/>
            <person name="Carleton-Romer H.A."/>
            <person name="Stroika S."/>
            <person name="Kucerova Z."/>
            <person name="Roache K.F."/>
            <person name="Sabol A.L."/>
            <person name="Besser J."/>
            <person name="Gerner-Smidt P."/>
        </authorList>
    </citation>
    <scope>NUCLEOTIDE SEQUENCE [LARGE SCALE GENOMIC DNA]</scope>
    <source>
        <strain evidence="5">2014D-0197</strain>
        <strain evidence="3 8">2016D-0221</strain>
        <strain evidence="6">D4313</strain>
        <strain evidence="4 7">PNUSAC001503</strain>
    </source>
</reference>
<dbReference type="NCBIfam" id="TIGR00210">
    <property type="entry name" value="gltS"/>
    <property type="match status" value="1"/>
</dbReference>
<dbReference type="EMBL" id="AABQDW010000007">
    <property type="protein sequence ID" value="EAI5408077.1"/>
    <property type="molecule type" value="Genomic_DNA"/>
</dbReference>
<proteinExistence type="inferred from homology"/>
<sequence>MQTINIDSYSTLVVMVLVLLLGSFVIKRVKFLQDYNIPEPVVGGIIAAVLFLCLYVFANIHLAFDSSLKDPLMLAFFSSIGLLADFASLKKGGVKLVIFLFIISGLLILQNAVGIGVALGLGENPLIGLLGGSITMSGGHGTGGAWANEFIKAPYNFSAAYEVAMASATFGLIAGGVIGGPVAKFLITKYKLKTPDTNVEDKSAILNFEQPGKEKLITQQSFIESLALISLCLLIGNFVSDYVKTLNVNFTLPTFVYCLFMGVILRNLLQAFKIHEVFDREVSVIGNVSLSLFLAYALMSINLWQLVSLALPIVTILISQVALMVFYAIFITFRFCGRDYDAAVLAAGHCGFGLGATPTAMVNMQTVTNHYGMSHMAFIIVPLCGAFFIDLVNALIINGFLLFF</sequence>
<keyword evidence="1" id="KW-0472">Membrane</keyword>
<feature type="transmembrane region" description="Helical" evidence="1">
    <location>
        <begin position="376"/>
        <end position="403"/>
    </location>
</feature>
<evidence type="ECO:0000313" key="3">
    <source>
        <dbReference type="EMBL" id="EAI5408077.1"/>
    </source>
</evidence>
<dbReference type="GeneID" id="61064378"/>
<dbReference type="GO" id="GO:0015813">
    <property type="term" value="P:L-glutamate transmembrane transport"/>
    <property type="evidence" value="ECO:0007669"/>
    <property type="project" value="UniProtKB-UniRule"/>
</dbReference>
<keyword evidence="1" id="KW-0813">Transport</keyword>
<protein>
    <recommendedName>
        <fullName evidence="1 2">Sodium/glutamate symporter</fullName>
    </recommendedName>
</protein>
<dbReference type="Proteomes" id="UP000557842">
    <property type="component" value="Unassembled WGS sequence"/>
</dbReference>
<keyword evidence="1" id="KW-0406">Ion transport</keyword>
<dbReference type="Pfam" id="PF03616">
    <property type="entry name" value="Glt_symporter"/>
    <property type="match status" value="1"/>
</dbReference>
<dbReference type="PANTHER" id="PTHR36178">
    <property type="entry name" value="SLR0625 PROTEIN"/>
    <property type="match status" value="1"/>
</dbReference>
<gene>
    <name evidence="3" type="primary">gltS</name>
    <name evidence="5" type="ORF">AAH17_05850</name>
    <name evidence="6" type="ORF">AAH24_06830</name>
    <name evidence="3" type="ORF">BVH53_05110</name>
    <name evidence="4" type="ORF">CX802_02240</name>
</gene>
<dbReference type="GO" id="GO:0005886">
    <property type="term" value="C:plasma membrane"/>
    <property type="evidence" value="ECO:0007669"/>
    <property type="project" value="UniProtKB-SubCell"/>
</dbReference>
<keyword evidence="1" id="KW-0739">Sodium transport</keyword>
<keyword evidence="1" id="KW-0812">Transmembrane</keyword>
<evidence type="ECO:0000313" key="6">
    <source>
        <dbReference type="EMBL" id="EAK0469069.1"/>
    </source>
</evidence>
<organism evidence="3 8">
    <name type="scientific">Campylobacter fetus</name>
    <dbReference type="NCBI Taxonomy" id="196"/>
    <lineage>
        <taxon>Bacteria</taxon>
        <taxon>Pseudomonadati</taxon>
        <taxon>Campylobacterota</taxon>
        <taxon>Epsilonproteobacteria</taxon>
        <taxon>Campylobacterales</taxon>
        <taxon>Campylobacteraceae</taxon>
        <taxon>Campylobacter</taxon>
    </lineage>
</organism>
<dbReference type="EMBL" id="AABTCC010000004">
    <property type="protein sequence ID" value="EAI8858672.1"/>
    <property type="molecule type" value="Genomic_DNA"/>
</dbReference>
<feature type="transmembrane region" description="Helical" evidence="1">
    <location>
        <begin position="342"/>
        <end position="364"/>
    </location>
</feature>
<evidence type="ECO:0000256" key="2">
    <source>
        <dbReference type="NCBIfam" id="TIGR00210"/>
    </source>
</evidence>
<comment type="similarity">
    <text evidence="1">Belongs to the glutamate:Na(+) symporter (ESS) (TC 2.A.27) family.</text>
</comment>
<feature type="transmembrane region" description="Helical" evidence="1">
    <location>
        <begin position="284"/>
        <end position="304"/>
    </location>
</feature>
<comment type="caution">
    <text evidence="3">The sequence shown here is derived from an EMBL/GenBank/DDBJ whole genome shotgun (WGS) entry which is preliminary data.</text>
</comment>
<feature type="transmembrane region" description="Helical" evidence="1">
    <location>
        <begin position="222"/>
        <end position="240"/>
    </location>
</feature>
<feature type="transmembrane region" description="Helical" evidence="1">
    <location>
        <begin position="310"/>
        <end position="330"/>
    </location>
</feature>
<evidence type="ECO:0000313" key="7">
    <source>
        <dbReference type="Proteomes" id="UP000535509"/>
    </source>
</evidence>
<keyword evidence="1" id="KW-1133">Transmembrane helix</keyword>